<accession>A0A382YKL6</accession>
<evidence type="ECO:0000313" key="2">
    <source>
        <dbReference type="EMBL" id="SVD83754.1"/>
    </source>
</evidence>
<name>A0A382YKL6_9ZZZZ</name>
<sequence>MKNRTTSISIPIPALSEIVLKTGNFDHLKNWYVKALTIEPFFTRPRPEEVSWTGAQQIAFFKLAGVYPYQQVLGIFEVDGTSNAPHTDPGLHHLQLGHGSFDELFDRYDELKQANILPSETWNHGVSTSFYYHDPDGNLAEMNCVNFATEAEFFGYFETDAYKSNVSGISIDAEEYISRHRSGTPREDLVKIPA</sequence>
<dbReference type="AlphaFoldDB" id="A0A382YKL6"/>
<dbReference type="PROSITE" id="PS51819">
    <property type="entry name" value="VOC"/>
    <property type="match status" value="1"/>
</dbReference>
<dbReference type="SUPFAM" id="SSF54593">
    <property type="entry name" value="Glyoxalase/Bleomycin resistance protein/Dihydroxybiphenyl dioxygenase"/>
    <property type="match status" value="1"/>
</dbReference>
<proteinExistence type="predicted"/>
<dbReference type="EMBL" id="UINC01176567">
    <property type="protein sequence ID" value="SVD83754.1"/>
    <property type="molecule type" value="Genomic_DNA"/>
</dbReference>
<protein>
    <recommendedName>
        <fullName evidence="1">VOC domain-containing protein</fullName>
    </recommendedName>
</protein>
<dbReference type="Gene3D" id="3.10.180.10">
    <property type="entry name" value="2,3-Dihydroxybiphenyl 1,2-Dioxygenase, domain 1"/>
    <property type="match status" value="1"/>
</dbReference>
<reference evidence="2" key="1">
    <citation type="submission" date="2018-05" db="EMBL/GenBank/DDBJ databases">
        <authorList>
            <person name="Lanie J.A."/>
            <person name="Ng W.-L."/>
            <person name="Kazmierczak K.M."/>
            <person name="Andrzejewski T.M."/>
            <person name="Davidsen T.M."/>
            <person name="Wayne K.J."/>
            <person name="Tettelin H."/>
            <person name="Glass J.I."/>
            <person name="Rusch D."/>
            <person name="Podicherti R."/>
            <person name="Tsui H.-C.T."/>
            <person name="Winkler M.E."/>
        </authorList>
    </citation>
    <scope>NUCLEOTIDE SEQUENCE</scope>
</reference>
<organism evidence="2">
    <name type="scientific">marine metagenome</name>
    <dbReference type="NCBI Taxonomy" id="408172"/>
    <lineage>
        <taxon>unclassified sequences</taxon>
        <taxon>metagenomes</taxon>
        <taxon>ecological metagenomes</taxon>
    </lineage>
</organism>
<gene>
    <name evidence="2" type="ORF">METZ01_LOCUS436608</name>
</gene>
<feature type="domain" description="VOC" evidence="1">
    <location>
        <begin position="14"/>
        <end position="145"/>
    </location>
</feature>
<evidence type="ECO:0000259" key="1">
    <source>
        <dbReference type="PROSITE" id="PS51819"/>
    </source>
</evidence>
<dbReference type="Pfam" id="PF00903">
    <property type="entry name" value="Glyoxalase"/>
    <property type="match status" value="1"/>
</dbReference>
<dbReference type="InterPro" id="IPR037523">
    <property type="entry name" value="VOC_core"/>
</dbReference>
<dbReference type="InterPro" id="IPR029068">
    <property type="entry name" value="Glyas_Bleomycin-R_OHBP_Dase"/>
</dbReference>
<dbReference type="InterPro" id="IPR004360">
    <property type="entry name" value="Glyas_Fos-R_dOase_dom"/>
</dbReference>